<reference evidence="7" key="1">
    <citation type="submission" date="2010-02" db="EMBL/GenBank/DDBJ databases">
        <title>Complete sequence of Aciduliprofundum boonei T469.</title>
        <authorList>
            <consortium name="US DOE Joint Genome Institute"/>
            <person name="Lucas S."/>
            <person name="Copeland A."/>
            <person name="Lapidus A."/>
            <person name="Cheng J.-F."/>
            <person name="Bruce D."/>
            <person name="Goodwin L."/>
            <person name="Pitluck S."/>
            <person name="Saunders E."/>
            <person name="Detter J.C."/>
            <person name="Han C."/>
            <person name="Tapia R."/>
            <person name="Land M."/>
            <person name="Hauser L."/>
            <person name="Kyrpides N."/>
            <person name="Mikhailova N."/>
            <person name="Flores G."/>
            <person name="Reysenbach A.-L."/>
            <person name="Woyke T."/>
        </authorList>
    </citation>
    <scope>NUCLEOTIDE SEQUENCE</scope>
    <source>
        <strain evidence="7">T469</strain>
    </source>
</reference>
<proteinExistence type="inferred from homology"/>
<keyword evidence="3 4" id="KW-0271">Exosome</keyword>
<dbReference type="GO" id="GO:0000177">
    <property type="term" value="C:cytoplasmic exosome (RNase complex)"/>
    <property type="evidence" value="ECO:0007669"/>
    <property type="project" value="TreeGrafter"/>
</dbReference>
<dbReference type="GO" id="GO:0016075">
    <property type="term" value="P:rRNA catabolic process"/>
    <property type="evidence" value="ECO:0007669"/>
    <property type="project" value="TreeGrafter"/>
</dbReference>
<evidence type="ECO:0000259" key="6">
    <source>
        <dbReference type="Pfam" id="PF03725"/>
    </source>
</evidence>
<dbReference type="InterPro" id="IPR015847">
    <property type="entry name" value="ExoRNase_PH_dom2"/>
</dbReference>
<dbReference type="Proteomes" id="UP000001400">
    <property type="component" value="Chromosome"/>
</dbReference>
<dbReference type="InterPro" id="IPR050590">
    <property type="entry name" value="Exosome_comp_Rrp42_subfam"/>
</dbReference>
<dbReference type="InterPro" id="IPR036345">
    <property type="entry name" value="ExoRNase_PH_dom2_sf"/>
</dbReference>
<keyword evidence="8" id="KW-1185">Reference proteome</keyword>
<keyword evidence="2 4" id="KW-0963">Cytoplasm</keyword>
<comment type="similarity">
    <text evidence="4">Belongs to the RNase PH family. Rrp42 subfamily.</text>
</comment>
<accession>D3TBQ8</accession>
<evidence type="ECO:0000256" key="4">
    <source>
        <dbReference type="HAMAP-Rule" id="MF_00622"/>
    </source>
</evidence>
<organism evidence="7 8">
    <name type="scientific">Aciduliprofundum boonei (strain DSM 19572 / T469)</name>
    <dbReference type="NCBI Taxonomy" id="439481"/>
    <lineage>
        <taxon>Archaea</taxon>
        <taxon>Methanobacteriati</taxon>
        <taxon>Thermoplasmatota</taxon>
        <taxon>DHVE2 group</taxon>
        <taxon>Candidatus Aciduliprofundum</taxon>
    </lineage>
</organism>
<evidence type="ECO:0000256" key="1">
    <source>
        <dbReference type="ARBA" id="ARBA00004496"/>
    </source>
</evidence>
<dbReference type="Pfam" id="PF01138">
    <property type="entry name" value="RNase_PH"/>
    <property type="match status" value="1"/>
</dbReference>
<dbReference type="PANTHER" id="PTHR11097:SF8">
    <property type="entry name" value="EXOSOME COMPLEX COMPONENT RRP42"/>
    <property type="match status" value="1"/>
</dbReference>
<dbReference type="InterPro" id="IPR020568">
    <property type="entry name" value="Ribosomal_Su5_D2-typ_SF"/>
</dbReference>
<dbReference type="InterPro" id="IPR027408">
    <property type="entry name" value="PNPase/RNase_PH_dom_sf"/>
</dbReference>
<dbReference type="SUPFAM" id="SSF55666">
    <property type="entry name" value="Ribonuclease PH domain 2-like"/>
    <property type="match status" value="1"/>
</dbReference>
<feature type="domain" description="Exoribonuclease phosphorolytic" evidence="6">
    <location>
        <begin position="187"/>
        <end position="251"/>
    </location>
</feature>
<evidence type="ECO:0000313" key="8">
    <source>
        <dbReference type="Proteomes" id="UP000001400"/>
    </source>
</evidence>
<name>D3TBQ8_ACIB4</name>
<evidence type="ECO:0000313" key="7">
    <source>
        <dbReference type="EMBL" id="ADD07993.1"/>
    </source>
</evidence>
<dbReference type="CDD" id="cd11365">
    <property type="entry name" value="RNase_PH_archRRP42"/>
    <property type="match status" value="1"/>
</dbReference>
<protein>
    <recommendedName>
        <fullName evidence="4">Exosome complex component Rrp42</fullName>
    </recommendedName>
</protein>
<dbReference type="RefSeq" id="WP_012997062.1">
    <property type="nucleotide sequence ID" value="NC_013926.1"/>
</dbReference>
<feature type="domain" description="Exoribonuclease phosphorolytic" evidence="5">
    <location>
        <begin position="36"/>
        <end position="171"/>
    </location>
</feature>
<dbReference type="PANTHER" id="PTHR11097">
    <property type="entry name" value="EXOSOME COMPLEX EXONUCLEASE RIBOSOMAL RNA PROCESSING PROTEIN"/>
    <property type="match status" value="1"/>
</dbReference>
<dbReference type="SUPFAM" id="SSF54211">
    <property type="entry name" value="Ribosomal protein S5 domain 2-like"/>
    <property type="match status" value="1"/>
</dbReference>
<dbReference type="Pfam" id="PF03725">
    <property type="entry name" value="RNase_PH_C"/>
    <property type="match status" value="1"/>
</dbReference>
<dbReference type="Gene3D" id="3.30.230.70">
    <property type="entry name" value="GHMP Kinase, N-terminal domain"/>
    <property type="match status" value="1"/>
</dbReference>
<dbReference type="EMBL" id="CP001941">
    <property type="protein sequence ID" value="ADD07993.1"/>
    <property type="molecule type" value="Genomic_DNA"/>
</dbReference>
<evidence type="ECO:0000259" key="5">
    <source>
        <dbReference type="Pfam" id="PF01138"/>
    </source>
</evidence>
<dbReference type="KEGG" id="abi:Aboo_0181"/>
<evidence type="ECO:0000256" key="3">
    <source>
        <dbReference type="ARBA" id="ARBA00022835"/>
    </source>
</evidence>
<dbReference type="NCBIfam" id="NF003282">
    <property type="entry name" value="PRK04282.1-1"/>
    <property type="match status" value="1"/>
</dbReference>
<gene>
    <name evidence="4" type="primary">rrp42</name>
    <name evidence="7" type="ordered locus">Aboo_0181</name>
</gene>
<sequence length="270" mass="29316">MSNSKFTAGVVPEMQRKYIHKLASKGTRVDGRHFDEIRNLTVTKGYIPRAEGSALVNLGNTRVLVGVKIEPGTPFPDTPNMGILTTNAELAPLASPTFEPGPPGEEAIELARVVDRGIREGHAIDLEKLVIEEGEKVWIVFIDIHVLDYDGNLFDAAGYGALAALTNATVPASRYDLGEDFKLPVQHYPVPVTFAKIGDWIVADPNLDEESIASARLTVATNEEGKINAMQKGLSGTFTYEEVKKVINMSMNIGGKVREIILGDSNGKED</sequence>
<dbReference type="FunFam" id="3.30.230.70:FF:000017">
    <property type="entry name" value="Exosome complex component Rrp42"/>
    <property type="match status" value="1"/>
</dbReference>
<dbReference type="GeneID" id="8827119"/>
<comment type="subcellular location">
    <subcellularLocation>
        <location evidence="1 4">Cytoplasm</location>
    </subcellularLocation>
</comment>
<dbReference type="InterPro" id="IPR020869">
    <property type="entry name" value="Rrp42_archaea"/>
</dbReference>
<dbReference type="HOGENOM" id="CLU_038194_0_0_2"/>
<comment type="subunit">
    <text evidence="4">Component of the archaeal exosome complex. Forms a hexameric ring-like arrangement composed of 3 Rrp41-Rrp42 heterodimers. The hexameric ring associates with a trimer of Rrp4 and/or Csl4 subunits.</text>
</comment>
<dbReference type="InterPro" id="IPR001247">
    <property type="entry name" value="ExoRNase_PH_dom1"/>
</dbReference>
<evidence type="ECO:0000256" key="2">
    <source>
        <dbReference type="ARBA" id="ARBA00022490"/>
    </source>
</evidence>
<dbReference type="HAMAP" id="MF_00622">
    <property type="entry name" value="Exosome_Rrp42"/>
    <property type="match status" value="1"/>
</dbReference>
<comment type="function">
    <text evidence="4">Non-catalytic component of the exosome, which is a complex involved in RNA degradation. Contributes to the structuring of the Rrp41 active site.</text>
</comment>
<dbReference type="GO" id="GO:0035925">
    <property type="term" value="F:mRNA 3'-UTR AU-rich region binding"/>
    <property type="evidence" value="ECO:0007669"/>
    <property type="project" value="TreeGrafter"/>
</dbReference>
<dbReference type="AlphaFoldDB" id="D3TBQ8"/>